<dbReference type="SUPFAM" id="SSF50715">
    <property type="entry name" value="Ribosomal protein L25-like"/>
    <property type="match status" value="1"/>
</dbReference>
<keyword evidence="10" id="KW-1185">Reference proteome</keyword>
<comment type="caution">
    <text evidence="9">The sequence shown here is derived from an EMBL/GenBank/DDBJ whole genome shotgun (WGS) entry which is preliminary data.</text>
</comment>
<organism evidence="9 10">
    <name type="scientific">Hohaiivirga grylli</name>
    <dbReference type="NCBI Taxonomy" id="3133970"/>
    <lineage>
        <taxon>Bacteria</taxon>
        <taxon>Pseudomonadati</taxon>
        <taxon>Pseudomonadota</taxon>
        <taxon>Alphaproteobacteria</taxon>
        <taxon>Hyphomicrobiales</taxon>
        <taxon>Methylobacteriaceae</taxon>
        <taxon>Hohaiivirga</taxon>
    </lineage>
</organism>
<evidence type="ECO:0000256" key="4">
    <source>
        <dbReference type="ARBA" id="ARBA00023274"/>
    </source>
</evidence>
<dbReference type="NCBIfam" id="NF004128">
    <property type="entry name" value="PRK05618.1-2"/>
    <property type="match status" value="1"/>
</dbReference>
<gene>
    <name evidence="5" type="primary">rplY</name>
    <name evidence="5" type="synonym">ctc</name>
    <name evidence="9" type="ORF">WJT86_09205</name>
</gene>
<evidence type="ECO:0000313" key="10">
    <source>
        <dbReference type="Proteomes" id="UP001418637"/>
    </source>
</evidence>
<feature type="domain" description="Large ribosomal subunit protein bL25 L25" evidence="7">
    <location>
        <begin position="7"/>
        <end position="94"/>
    </location>
</feature>
<dbReference type="InterPro" id="IPR020056">
    <property type="entry name" value="Rbsml_bL25/Gln-tRNA_synth_N"/>
</dbReference>
<dbReference type="Pfam" id="PF14693">
    <property type="entry name" value="Ribosomal_TL5_C"/>
    <property type="match status" value="1"/>
</dbReference>
<name>A0ABV0BJV4_9HYPH</name>
<dbReference type="InterPro" id="IPR001021">
    <property type="entry name" value="Ribosomal_bL25_long"/>
</dbReference>
<evidence type="ECO:0000259" key="7">
    <source>
        <dbReference type="Pfam" id="PF01386"/>
    </source>
</evidence>
<evidence type="ECO:0000256" key="2">
    <source>
        <dbReference type="ARBA" id="ARBA00022884"/>
    </source>
</evidence>
<accession>A0ABV0BJV4</accession>
<keyword evidence="2 5" id="KW-0694">RNA-binding</keyword>
<dbReference type="Gene3D" id="2.40.240.10">
    <property type="entry name" value="Ribosomal Protein L25, Chain P"/>
    <property type="match status" value="1"/>
</dbReference>
<comment type="similarity">
    <text evidence="5">Belongs to the bacterial ribosomal protein bL25 family. CTC subfamily.</text>
</comment>
<evidence type="ECO:0000313" key="9">
    <source>
        <dbReference type="EMBL" id="MEN3931233.1"/>
    </source>
</evidence>
<dbReference type="Gene3D" id="2.170.120.20">
    <property type="entry name" value="Ribosomal protein L25, beta domain"/>
    <property type="match status" value="1"/>
</dbReference>
<dbReference type="NCBIfam" id="TIGR00731">
    <property type="entry name" value="bL25_bact_ctc"/>
    <property type="match status" value="1"/>
</dbReference>
<sequence length="206" mass="21907">MSANKQLQAVARERVGKGAAREARRQGLVPAVIYGGNKAPTAISIDFKLAKKLIFSGHFLTTVFDIEVDGKKEQVIPRDYQLDVVRDFPIHIDFLRLAAGQEISVEVPLHVVDQETAPGLKQGGTLQLVAHTIELTVPSNAIPDSVEVSIASLEIGGVIHLKDVKLPKGAKASLPEDATLLSIVPPVGAEEEPAAATEGEAEAAKE</sequence>
<dbReference type="GO" id="GO:0005840">
    <property type="term" value="C:ribosome"/>
    <property type="evidence" value="ECO:0007669"/>
    <property type="project" value="UniProtKB-KW"/>
</dbReference>
<keyword evidence="4 5" id="KW-0687">Ribonucleoprotein</keyword>
<dbReference type="PANTHER" id="PTHR33284:SF1">
    <property type="entry name" value="RIBOSOMAL PROTEIN L25_GLN-TRNA SYNTHETASE, ANTI-CODON-BINDING DOMAIN-CONTAINING PROTEIN"/>
    <property type="match status" value="1"/>
</dbReference>
<dbReference type="RefSeq" id="WP_346337271.1">
    <property type="nucleotide sequence ID" value="NZ_JBBYXI010000003.1"/>
</dbReference>
<evidence type="ECO:0000256" key="5">
    <source>
        <dbReference type="HAMAP-Rule" id="MF_01334"/>
    </source>
</evidence>
<keyword evidence="3 5" id="KW-0689">Ribosomal protein</keyword>
<evidence type="ECO:0000256" key="1">
    <source>
        <dbReference type="ARBA" id="ARBA00022730"/>
    </source>
</evidence>
<dbReference type="InterPro" id="IPR011035">
    <property type="entry name" value="Ribosomal_bL25/Gln-tRNA_synth"/>
</dbReference>
<dbReference type="HAMAP" id="MF_01334">
    <property type="entry name" value="Ribosomal_bL25_CTC"/>
    <property type="match status" value="1"/>
</dbReference>
<evidence type="ECO:0000256" key="6">
    <source>
        <dbReference type="SAM" id="MobiDB-lite"/>
    </source>
</evidence>
<dbReference type="InterPro" id="IPR020930">
    <property type="entry name" value="Ribosomal_uL5_bac-type"/>
</dbReference>
<dbReference type="InterPro" id="IPR020057">
    <property type="entry name" value="Ribosomal_bL25_b-dom"/>
</dbReference>
<comment type="subunit">
    <text evidence="5">Part of the 50S ribosomal subunit; part of the 5S rRNA/L5/L18/L25 subcomplex. Contacts the 5S rRNA. Binds to the 5S rRNA independently of L5 and L18.</text>
</comment>
<dbReference type="EMBL" id="JBBYXI010000003">
    <property type="protein sequence ID" value="MEN3931233.1"/>
    <property type="molecule type" value="Genomic_DNA"/>
</dbReference>
<feature type="domain" description="Large ribosomal subunit protein bL25 beta" evidence="8">
    <location>
        <begin position="102"/>
        <end position="186"/>
    </location>
</feature>
<dbReference type="InterPro" id="IPR029751">
    <property type="entry name" value="Ribosomal_L25_dom"/>
</dbReference>
<evidence type="ECO:0000256" key="3">
    <source>
        <dbReference type="ARBA" id="ARBA00022980"/>
    </source>
</evidence>
<feature type="region of interest" description="Disordered" evidence="6">
    <location>
        <begin position="186"/>
        <end position="206"/>
    </location>
</feature>
<dbReference type="Proteomes" id="UP001418637">
    <property type="component" value="Unassembled WGS sequence"/>
</dbReference>
<evidence type="ECO:0000259" key="8">
    <source>
        <dbReference type="Pfam" id="PF14693"/>
    </source>
</evidence>
<proteinExistence type="inferred from homology"/>
<reference evidence="9 10" key="1">
    <citation type="submission" date="2024-04" db="EMBL/GenBank/DDBJ databases">
        <title>A novel species isolated from cricket.</title>
        <authorList>
            <person name="Wang H.-C."/>
        </authorList>
    </citation>
    <scope>NUCLEOTIDE SEQUENCE [LARGE SCALE GENOMIC DNA]</scope>
    <source>
        <strain evidence="9 10">WL0021</strain>
    </source>
</reference>
<comment type="function">
    <text evidence="5">This is one of the proteins that binds to the 5S RNA in the ribosome where it forms part of the central protuberance.</text>
</comment>
<protein>
    <recommendedName>
        <fullName evidence="5">Large ribosomal subunit protein bL25</fullName>
    </recommendedName>
    <alternativeName>
        <fullName evidence="5">General stress protein CTC</fullName>
    </alternativeName>
</protein>
<keyword evidence="1 5" id="KW-0699">rRNA-binding</keyword>
<dbReference type="PANTHER" id="PTHR33284">
    <property type="entry name" value="RIBOSOMAL PROTEIN L25/GLN-TRNA SYNTHETASE, ANTI-CODON-BINDING DOMAIN-CONTAINING PROTEIN"/>
    <property type="match status" value="1"/>
</dbReference>
<dbReference type="Pfam" id="PF01386">
    <property type="entry name" value="Ribosomal_L25p"/>
    <property type="match status" value="1"/>
</dbReference>
<dbReference type="InterPro" id="IPR037121">
    <property type="entry name" value="Ribosomal_bL25_C"/>
</dbReference>
<dbReference type="CDD" id="cd00495">
    <property type="entry name" value="Ribosomal_L25_TL5_CTC"/>
    <property type="match status" value="1"/>
</dbReference>